<evidence type="ECO:0000313" key="3">
    <source>
        <dbReference type="Proteomes" id="UP000694888"/>
    </source>
</evidence>
<dbReference type="RefSeq" id="XP_035825816.1">
    <property type="nucleotide sequence ID" value="XM_035969923.1"/>
</dbReference>
<evidence type="ECO:0000259" key="2">
    <source>
        <dbReference type="Pfam" id="PF07859"/>
    </source>
</evidence>
<proteinExistence type="predicted"/>
<dbReference type="Pfam" id="PF07859">
    <property type="entry name" value="Abhydrolase_3"/>
    <property type="match status" value="1"/>
</dbReference>
<dbReference type="Proteomes" id="UP000694888">
    <property type="component" value="Unplaced"/>
</dbReference>
<dbReference type="InterPro" id="IPR013094">
    <property type="entry name" value="AB_hydrolase_3"/>
</dbReference>
<accession>A0ABM0JQ45</accession>
<dbReference type="SUPFAM" id="SSF53474">
    <property type="entry name" value="alpha/beta-Hydrolases"/>
    <property type="match status" value="1"/>
</dbReference>
<dbReference type="PANTHER" id="PTHR48081:SF8">
    <property type="entry name" value="ALPHA_BETA HYDROLASE FOLD-3 DOMAIN-CONTAINING PROTEIN-RELATED"/>
    <property type="match status" value="1"/>
</dbReference>
<dbReference type="RefSeq" id="XP_005098923.1">
    <property type="nucleotide sequence ID" value="XM_005098866.3"/>
</dbReference>
<protein>
    <submittedName>
        <fullName evidence="4 5">Versiconal hemiacetal acetate esterase</fullName>
    </submittedName>
</protein>
<organism evidence="3 5">
    <name type="scientific">Aplysia californica</name>
    <name type="common">California sea hare</name>
    <dbReference type="NCBI Taxonomy" id="6500"/>
    <lineage>
        <taxon>Eukaryota</taxon>
        <taxon>Metazoa</taxon>
        <taxon>Spiralia</taxon>
        <taxon>Lophotrochozoa</taxon>
        <taxon>Mollusca</taxon>
        <taxon>Gastropoda</taxon>
        <taxon>Heterobranchia</taxon>
        <taxon>Euthyneura</taxon>
        <taxon>Tectipleura</taxon>
        <taxon>Aplysiida</taxon>
        <taxon>Aplysioidea</taxon>
        <taxon>Aplysiidae</taxon>
        <taxon>Aplysia</taxon>
    </lineage>
</organism>
<dbReference type="GeneID" id="101857408"/>
<evidence type="ECO:0000313" key="5">
    <source>
        <dbReference type="RefSeq" id="XP_005098923.1"/>
    </source>
</evidence>
<dbReference type="PANTHER" id="PTHR48081">
    <property type="entry name" value="AB HYDROLASE SUPERFAMILY PROTEIN C4A8.06C"/>
    <property type="match status" value="1"/>
</dbReference>
<dbReference type="RefSeq" id="XP_005098922.1">
    <property type="nucleotide sequence ID" value="XM_005098865.3"/>
</dbReference>
<evidence type="ECO:0000313" key="4">
    <source>
        <dbReference type="RefSeq" id="XP_005098922.1"/>
    </source>
</evidence>
<dbReference type="InterPro" id="IPR050300">
    <property type="entry name" value="GDXG_lipolytic_enzyme"/>
</dbReference>
<keyword evidence="1" id="KW-0378">Hydrolase</keyword>
<feature type="domain" description="Alpha/beta hydrolase fold-3" evidence="2">
    <location>
        <begin position="93"/>
        <end position="300"/>
    </location>
</feature>
<dbReference type="InterPro" id="IPR029058">
    <property type="entry name" value="AB_hydrolase_fold"/>
</dbReference>
<gene>
    <name evidence="4 5 6" type="primary">LOC101857408</name>
</gene>
<dbReference type="Gene3D" id="3.40.50.1820">
    <property type="entry name" value="alpha/beta hydrolase"/>
    <property type="match status" value="1"/>
</dbReference>
<name>A0ABM0JQ45_APLCA</name>
<evidence type="ECO:0000256" key="1">
    <source>
        <dbReference type="ARBA" id="ARBA00022801"/>
    </source>
</evidence>
<evidence type="ECO:0000313" key="6">
    <source>
        <dbReference type="RefSeq" id="XP_035825816.1"/>
    </source>
</evidence>
<keyword evidence="3" id="KW-1185">Reference proteome</keyword>
<sequence length="324" mass="35167">MSATENVFGDLAKKYKIHPESEAVAKLISEGGVRFYDLDLNGTRKQFEAMCEPEKRDDFDGTIEELLVPRDSTGGVPVTVFKSSSAPADPLILIHLHGGGLVAGSRASYDHIARHAADLTSSVVVNVEYRRMPGGDGEGLLPSFDDCTTVARWVLDNREKVGGTPASKVGLIGDSAGGQLVCSVTNDIAEGFSFQVLIYPVTNVSFTQASSKELHDIPLFNTREAIHIYSLALAGISDAQDNPRLNPCIRKNLAQCPPTFIQVAELDGLKDQGIAFGEQLKEAGVATKVKMYEGLPHIFMLLRQAFPSQFVRGWQDIADFIKSL</sequence>
<reference evidence="4 5" key="1">
    <citation type="submission" date="2025-05" db="UniProtKB">
        <authorList>
            <consortium name="RefSeq"/>
        </authorList>
    </citation>
    <scope>IDENTIFICATION</scope>
</reference>